<reference evidence="5 6" key="1">
    <citation type="submission" date="2021-04" db="EMBL/GenBank/DDBJ databases">
        <authorList>
            <person name="Bliznina A."/>
        </authorList>
    </citation>
    <scope>NUCLEOTIDE SEQUENCE [LARGE SCALE GENOMIC DNA]</scope>
</reference>
<organism evidence="5 6">
    <name type="scientific">Oikopleura dioica</name>
    <name type="common">Tunicate</name>
    <dbReference type="NCBI Taxonomy" id="34765"/>
    <lineage>
        <taxon>Eukaryota</taxon>
        <taxon>Metazoa</taxon>
        <taxon>Chordata</taxon>
        <taxon>Tunicata</taxon>
        <taxon>Appendicularia</taxon>
        <taxon>Copelata</taxon>
        <taxon>Oikopleuridae</taxon>
        <taxon>Oikopleura</taxon>
    </lineage>
</organism>
<sequence length="318" mass="34113">MKNVAKALIASAAAFESGVSYNDYASSAGITCGGTITSDQTIVSPTNGGFYYADTSCIWEVELDASVASFDLVAKSFAVETSGDCRFDFLRIVDGAGYEVNYCGFTDPSTLRRKRDAELEKERASLSGRTVVNPITTGLKKHTVIGNTATITFQTDFVSHYKGFEIDIVAGGATEEPAAPSPADAWAQIEAAAADIAIRVDDFYDALPGLGVNSVLASKKVARFNAFFAKMQKLNSFSSADPCTYPAGSNDHTTFVAPVDSADACEELNGLFASLVSFTDSFVCMPNAEYKPAKLNALIHRQRRQIVTRKLKQMKCGN</sequence>
<dbReference type="EMBL" id="OU015566">
    <property type="protein sequence ID" value="CAG5104796.1"/>
    <property type="molecule type" value="Genomic_DNA"/>
</dbReference>
<evidence type="ECO:0000313" key="5">
    <source>
        <dbReference type="EMBL" id="CAG5104796.1"/>
    </source>
</evidence>
<keyword evidence="1" id="KW-0677">Repeat</keyword>
<comment type="caution">
    <text evidence="3">Lacks conserved residue(s) required for the propagation of feature annotation.</text>
</comment>
<keyword evidence="6" id="KW-1185">Reference proteome</keyword>
<dbReference type="Gene3D" id="2.60.120.290">
    <property type="entry name" value="Spermadhesin, CUB domain"/>
    <property type="match status" value="1"/>
</dbReference>
<evidence type="ECO:0000259" key="4">
    <source>
        <dbReference type="PROSITE" id="PS01180"/>
    </source>
</evidence>
<dbReference type="CDD" id="cd00041">
    <property type="entry name" value="CUB"/>
    <property type="match status" value="1"/>
</dbReference>
<dbReference type="Pfam" id="PF00431">
    <property type="entry name" value="CUB"/>
    <property type="match status" value="1"/>
</dbReference>
<dbReference type="InterPro" id="IPR035914">
    <property type="entry name" value="Sperma_CUB_dom_sf"/>
</dbReference>
<evidence type="ECO:0000256" key="2">
    <source>
        <dbReference type="ARBA" id="ARBA00023157"/>
    </source>
</evidence>
<dbReference type="Proteomes" id="UP001158576">
    <property type="component" value="Chromosome 1"/>
</dbReference>
<dbReference type="SMART" id="SM00042">
    <property type="entry name" value="CUB"/>
    <property type="match status" value="1"/>
</dbReference>
<keyword evidence="2" id="KW-1015">Disulfide bond</keyword>
<dbReference type="PANTHER" id="PTHR24251:SF30">
    <property type="entry name" value="MEMBRANE FRIZZLED-RELATED PROTEIN"/>
    <property type="match status" value="1"/>
</dbReference>
<proteinExistence type="predicted"/>
<gene>
    <name evidence="5" type="ORF">OKIOD_LOCUS10315</name>
</gene>
<protein>
    <submittedName>
        <fullName evidence="5">Oidioi.mRNA.OKI2018_I69.chr1.g1550.t1.cds</fullName>
    </submittedName>
</protein>
<dbReference type="PROSITE" id="PS01180">
    <property type="entry name" value="CUB"/>
    <property type="match status" value="1"/>
</dbReference>
<dbReference type="PANTHER" id="PTHR24251">
    <property type="entry name" value="OVOCHYMASE-RELATED"/>
    <property type="match status" value="1"/>
</dbReference>
<evidence type="ECO:0000313" key="6">
    <source>
        <dbReference type="Proteomes" id="UP001158576"/>
    </source>
</evidence>
<name>A0ABN7SRT6_OIKDI</name>
<feature type="domain" description="CUB" evidence="4">
    <location>
        <begin position="32"/>
        <end position="171"/>
    </location>
</feature>
<evidence type="ECO:0000256" key="3">
    <source>
        <dbReference type="PROSITE-ProRule" id="PRU00059"/>
    </source>
</evidence>
<evidence type="ECO:0000256" key="1">
    <source>
        <dbReference type="ARBA" id="ARBA00022737"/>
    </source>
</evidence>
<dbReference type="SUPFAM" id="SSF49854">
    <property type="entry name" value="Spermadhesin, CUB domain"/>
    <property type="match status" value="1"/>
</dbReference>
<dbReference type="InterPro" id="IPR000859">
    <property type="entry name" value="CUB_dom"/>
</dbReference>
<accession>A0ABN7SRT6</accession>